<dbReference type="InterPro" id="IPR029063">
    <property type="entry name" value="SAM-dependent_MTases_sf"/>
</dbReference>
<dbReference type="GO" id="GO:0008173">
    <property type="term" value="F:RNA methyltransferase activity"/>
    <property type="evidence" value="ECO:0007669"/>
    <property type="project" value="UniProtKB-ARBA"/>
</dbReference>
<accession>A0A9Y1EII7</accession>
<dbReference type="Gene3D" id="3.40.50.150">
    <property type="entry name" value="Vaccinia Virus protein VP39"/>
    <property type="match status" value="1"/>
</dbReference>
<proteinExistence type="evidence at transcript level"/>
<dbReference type="PANTHER" id="PTHR22809:SF8">
    <property type="entry name" value="TRNA N(3)-METHYLCYTIDINE METHYLTRANSFERASE"/>
    <property type="match status" value="1"/>
</dbReference>
<dbReference type="EMBL" id="MW885354">
    <property type="protein sequence ID" value="QTZ19480.1"/>
    <property type="molecule type" value="mRNA"/>
</dbReference>
<keyword evidence="2 5" id="KW-0489">Methyltransferase</keyword>
<dbReference type="Pfam" id="PF13489">
    <property type="entry name" value="Methyltransf_23"/>
    <property type="match status" value="1"/>
</dbReference>
<name>A0A9Y1EII7_BIXOR</name>
<evidence type="ECO:0000256" key="3">
    <source>
        <dbReference type="ARBA" id="ARBA00022679"/>
    </source>
</evidence>
<keyword evidence="3" id="KW-0808">Transferase</keyword>
<dbReference type="SUPFAM" id="SSF53335">
    <property type="entry name" value="S-adenosyl-L-methionine-dependent methyltransferases"/>
    <property type="match status" value="1"/>
</dbReference>
<evidence type="ECO:0000256" key="1">
    <source>
        <dbReference type="ARBA" id="ARBA00009725"/>
    </source>
</evidence>
<dbReference type="GO" id="GO:0032259">
    <property type="term" value="P:methylation"/>
    <property type="evidence" value="ECO:0007669"/>
    <property type="project" value="UniProtKB-KW"/>
</dbReference>
<organism evidence="5">
    <name type="scientific">Bixa orellana</name>
    <name type="common">Lipstick tree</name>
    <dbReference type="NCBI Taxonomy" id="66672"/>
    <lineage>
        <taxon>Eukaryota</taxon>
        <taxon>Viridiplantae</taxon>
        <taxon>Streptophyta</taxon>
        <taxon>Embryophyta</taxon>
        <taxon>Tracheophyta</taxon>
        <taxon>Spermatophyta</taxon>
        <taxon>Magnoliopsida</taxon>
        <taxon>eudicotyledons</taxon>
        <taxon>Gunneridae</taxon>
        <taxon>Pentapetalae</taxon>
        <taxon>rosids</taxon>
        <taxon>malvids</taxon>
        <taxon>Malvales</taxon>
        <taxon>Bixaceae</taxon>
        <taxon>Bixa</taxon>
    </lineage>
</organism>
<protein>
    <submittedName>
        <fullName evidence="5">Methyltransferase -like isoform X2</fullName>
    </submittedName>
</protein>
<sequence>MLSAVSPKKMPMILQNIKRVLKPNGYVLFRDYANGDFAQVKLQDKNRMISEDFYVRGDGTCSFYFSEDFLSKLFFGAGFKIIDIDTYCKEIENRSRNVTMERRWIRAIFSSFERDIPDSI</sequence>
<evidence type="ECO:0000256" key="2">
    <source>
        <dbReference type="ARBA" id="ARBA00022603"/>
    </source>
</evidence>
<dbReference type="PANTHER" id="PTHR22809">
    <property type="entry name" value="METHYLTRANSFERASE-RELATED"/>
    <property type="match status" value="1"/>
</dbReference>
<dbReference type="InterPro" id="IPR026113">
    <property type="entry name" value="METTL2/6/8-like"/>
</dbReference>
<dbReference type="GO" id="GO:0008757">
    <property type="term" value="F:S-adenosylmethionine-dependent methyltransferase activity"/>
    <property type="evidence" value="ECO:0007669"/>
    <property type="project" value="UniProtKB-ARBA"/>
</dbReference>
<evidence type="ECO:0000313" key="5">
    <source>
        <dbReference type="EMBL" id="QTZ19482.1"/>
    </source>
</evidence>
<comment type="similarity">
    <text evidence="1">Belongs to the methyltransferase superfamily. METL family.</text>
</comment>
<dbReference type="EMBL" id="MW885356">
    <property type="protein sequence ID" value="QTZ19482.1"/>
    <property type="molecule type" value="mRNA"/>
</dbReference>
<reference evidence="5" key="1">
    <citation type="submission" date="2021-04" db="EMBL/GenBank/DDBJ databases">
        <title>Transcriptome analysis for identification of genes encoding DOXP/MEP, carotenoid and bixin pathway enzymes in seeds of Bixa orellana.</title>
        <authorList>
            <person name="Moreira V.S."/>
            <person name="Soares V.L.F."/>
            <person name="de Souza V.C."/>
            <person name="Goliatt P.V.Z.C."/>
            <person name="Reboucas T.N.H."/>
            <person name="Otoni W.C."/>
            <person name="Costa M.G.C."/>
        </authorList>
    </citation>
    <scope>NUCLEOTIDE SEQUENCE</scope>
    <source>
        <strain evidence="4">C14672_g1_i1_m.74963</strain>
        <strain evidence="5">C14672_g1_i2_m.74966</strain>
    </source>
</reference>
<evidence type="ECO:0000313" key="4">
    <source>
        <dbReference type="EMBL" id="QTZ19480.1"/>
    </source>
</evidence>
<dbReference type="AlphaFoldDB" id="A0A9Y1EII7"/>